<dbReference type="OrthoDB" id="7349669at2"/>
<reference evidence="2" key="1">
    <citation type="journal article" date="2009" name="Environ. Microbiol.">
        <title>The genome of Polaromonas naphthalenivorans strain CJ2, isolated from coal tar-contaminated sediment, reveals physiological and metabolic versatility and evolution through extensive horizontal gene transfer.</title>
        <authorList>
            <person name="Yagi J.M."/>
            <person name="Sims D."/>
            <person name="Brettin T."/>
            <person name="Bruce D."/>
            <person name="Madsen E.L."/>
        </authorList>
    </citation>
    <scope>NUCLEOTIDE SEQUENCE [LARGE SCALE GENOMIC DNA]</scope>
    <source>
        <strain evidence="2">CJ2</strain>
        <plasmid evidence="2">Plasmid pPNAP06</plasmid>
    </source>
</reference>
<accession>A1VX48</accession>
<proteinExistence type="predicted"/>
<keyword evidence="1" id="KW-0614">Plasmid</keyword>
<name>A1VX48_POLNA</name>
<geneLocation type="plasmid" evidence="1 2">
    <name>pPNAP06</name>
</geneLocation>
<evidence type="ECO:0000313" key="1">
    <source>
        <dbReference type="EMBL" id="ABM40226.1"/>
    </source>
</evidence>
<dbReference type="RefSeq" id="WP_011798592.1">
    <property type="nucleotide sequence ID" value="NC_008762.1"/>
</dbReference>
<evidence type="ECO:0000313" key="2">
    <source>
        <dbReference type="Proteomes" id="UP000000644"/>
    </source>
</evidence>
<dbReference type="AlphaFoldDB" id="A1VX48"/>
<dbReference type="EMBL" id="CP000535">
    <property type="protein sequence ID" value="ABM40226.1"/>
    <property type="molecule type" value="Genomic_DNA"/>
</dbReference>
<protein>
    <submittedName>
        <fullName evidence="1">Uncharacterized protein</fullName>
    </submittedName>
</protein>
<dbReference type="KEGG" id="pna:Pnap_4978"/>
<dbReference type="Proteomes" id="UP000000644">
    <property type="component" value="Plasmid pPNAP06"/>
</dbReference>
<gene>
    <name evidence="1" type="ordered locus">Pnap_4978</name>
</gene>
<organism evidence="1 2">
    <name type="scientific">Polaromonas naphthalenivorans (strain CJ2)</name>
    <dbReference type="NCBI Taxonomy" id="365044"/>
    <lineage>
        <taxon>Bacteria</taxon>
        <taxon>Pseudomonadati</taxon>
        <taxon>Pseudomonadota</taxon>
        <taxon>Betaproteobacteria</taxon>
        <taxon>Burkholderiales</taxon>
        <taxon>Comamonadaceae</taxon>
        <taxon>Polaromonas</taxon>
    </lineage>
</organism>
<dbReference type="HOGENOM" id="CLU_1853383_0_0_4"/>
<sequence length="138" mass="14885">MNMHSIQNEADYKAALKIVSALVDVDPQRGTLEADRLEALGFLVEAYESGLAKSMLQGGNLESAMGHDGIDHSLYTLADYPVLAALAQERTSATKLDGRACRFLYTEAGSRMDGTTVSAQEIAFMRALEVDVRGVTPC</sequence>
<keyword evidence="2" id="KW-1185">Reference proteome</keyword>